<comment type="caution">
    <text evidence="1">The sequence shown here is derived from an EMBL/GenBank/DDBJ whole genome shotgun (WGS) entry which is preliminary data.</text>
</comment>
<gene>
    <name evidence="1" type="ORF">GCM10007216_10560</name>
</gene>
<dbReference type="Proteomes" id="UP000619534">
    <property type="component" value="Unassembled WGS sequence"/>
</dbReference>
<sequence length="53" mass="5938">MSPPAKLEAPAFSFILSVLFMHDLLFEYSQIVKDVMTLLFLIPIVTLGKLGKN</sequence>
<dbReference type="EMBL" id="BMCJ01000002">
    <property type="protein sequence ID" value="GGC81917.1"/>
    <property type="molecule type" value="Genomic_DNA"/>
</dbReference>
<accession>A0ABQ1NSL0</accession>
<protein>
    <submittedName>
        <fullName evidence="1">Uncharacterized protein</fullName>
    </submittedName>
</protein>
<name>A0ABQ1NSL0_9BACI</name>
<evidence type="ECO:0000313" key="2">
    <source>
        <dbReference type="Proteomes" id="UP000619534"/>
    </source>
</evidence>
<reference evidence="2" key="1">
    <citation type="journal article" date="2019" name="Int. J. Syst. Evol. Microbiol.">
        <title>The Global Catalogue of Microorganisms (GCM) 10K type strain sequencing project: providing services to taxonomists for standard genome sequencing and annotation.</title>
        <authorList>
            <consortium name="The Broad Institute Genomics Platform"/>
            <consortium name="The Broad Institute Genome Sequencing Center for Infectious Disease"/>
            <person name="Wu L."/>
            <person name="Ma J."/>
        </authorList>
    </citation>
    <scope>NUCLEOTIDE SEQUENCE [LARGE SCALE GENOMIC DNA]</scope>
    <source>
        <strain evidence="2">CCM 7282</strain>
    </source>
</reference>
<proteinExistence type="predicted"/>
<organism evidence="1 2">
    <name type="scientific">Thalassobacillus devorans</name>
    <dbReference type="NCBI Taxonomy" id="279813"/>
    <lineage>
        <taxon>Bacteria</taxon>
        <taxon>Bacillati</taxon>
        <taxon>Bacillota</taxon>
        <taxon>Bacilli</taxon>
        <taxon>Bacillales</taxon>
        <taxon>Bacillaceae</taxon>
        <taxon>Thalassobacillus</taxon>
    </lineage>
</organism>
<keyword evidence="2" id="KW-1185">Reference proteome</keyword>
<evidence type="ECO:0000313" key="1">
    <source>
        <dbReference type="EMBL" id="GGC81917.1"/>
    </source>
</evidence>